<organism evidence="2 3">
    <name type="scientific">Diploscapter pachys</name>
    <dbReference type="NCBI Taxonomy" id="2018661"/>
    <lineage>
        <taxon>Eukaryota</taxon>
        <taxon>Metazoa</taxon>
        <taxon>Ecdysozoa</taxon>
        <taxon>Nematoda</taxon>
        <taxon>Chromadorea</taxon>
        <taxon>Rhabditida</taxon>
        <taxon>Rhabditina</taxon>
        <taxon>Rhabditomorpha</taxon>
        <taxon>Rhabditoidea</taxon>
        <taxon>Rhabditidae</taxon>
        <taxon>Diploscapter</taxon>
    </lineage>
</organism>
<dbReference type="AlphaFoldDB" id="A0A2A2L6D1"/>
<proteinExistence type="predicted"/>
<evidence type="ECO:0000256" key="1">
    <source>
        <dbReference type="SAM" id="MobiDB-lite"/>
    </source>
</evidence>
<sequence length="100" mass="11353">MSGRTPFDHYGSSDIYSSYAHPYFPSYNRMSRFNNYGPYDNPLFYNRLGSSSSSSDMDPYAQIATNQWQISRPNSIVAAKDSGIDTDSYNDGYKEKTSKT</sequence>
<dbReference type="Proteomes" id="UP000218231">
    <property type="component" value="Unassembled WGS sequence"/>
</dbReference>
<reference evidence="2 3" key="1">
    <citation type="journal article" date="2017" name="Curr. Biol.">
        <title>Genome architecture and evolution of a unichromosomal asexual nematode.</title>
        <authorList>
            <person name="Fradin H."/>
            <person name="Zegar C."/>
            <person name="Gutwein M."/>
            <person name="Lucas J."/>
            <person name="Kovtun M."/>
            <person name="Corcoran D."/>
            <person name="Baugh L.R."/>
            <person name="Kiontke K."/>
            <person name="Gunsalus K."/>
            <person name="Fitch D.H."/>
            <person name="Piano F."/>
        </authorList>
    </citation>
    <scope>NUCLEOTIDE SEQUENCE [LARGE SCALE GENOMIC DNA]</scope>
    <source>
        <strain evidence="2">PF1309</strain>
    </source>
</reference>
<evidence type="ECO:0000313" key="3">
    <source>
        <dbReference type="Proteomes" id="UP000218231"/>
    </source>
</evidence>
<gene>
    <name evidence="2" type="ORF">WR25_04733</name>
</gene>
<comment type="caution">
    <text evidence="2">The sequence shown here is derived from an EMBL/GenBank/DDBJ whole genome shotgun (WGS) entry which is preliminary data.</text>
</comment>
<keyword evidence="3" id="KW-1185">Reference proteome</keyword>
<dbReference type="EMBL" id="LIAE01007140">
    <property type="protein sequence ID" value="PAV81704.1"/>
    <property type="molecule type" value="Genomic_DNA"/>
</dbReference>
<accession>A0A2A2L6D1</accession>
<protein>
    <submittedName>
        <fullName evidence="2">Uncharacterized protein</fullName>
    </submittedName>
</protein>
<evidence type="ECO:0000313" key="2">
    <source>
        <dbReference type="EMBL" id="PAV81704.1"/>
    </source>
</evidence>
<name>A0A2A2L6D1_9BILA</name>
<feature type="region of interest" description="Disordered" evidence="1">
    <location>
        <begin position="79"/>
        <end position="100"/>
    </location>
</feature>